<dbReference type="GO" id="GO:0005267">
    <property type="term" value="F:potassium channel activity"/>
    <property type="evidence" value="ECO:0000318"/>
    <property type="project" value="GO_Central"/>
</dbReference>
<keyword evidence="10" id="KW-0407">Ion channel</keyword>
<keyword evidence="3" id="KW-0633">Potassium transport</keyword>
<feature type="region of interest" description="Disordered" evidence="12">
    <location>
        <begin position="1"/>
        <end position="23"/>
    </location>
</feature>
<dbReference type="Gene3D" id="3.40.50.720">
    <property type="entry name" value="NAD(P)-binding Rossmann-like Domain"/>
    <property type="match status" value="2"/>
</dbReference>
<feature type="transmembrane region" description="Helical" evidence="13">
    <location>
        <begin position="308"/>
        <end position="326"/>
    </location>
</feature>
<dbReference type="PANTHER" id="PTHR10027">
    <property type="entry name" value="CALCIUM-ACTIVATED POTASSIUM CHANNEL ALPHA CHAIN"/>
    <property type="match status" value="1"/>
</dbReference>
<dbReference type="KEGG" id="smo:SELMODRAFT_447207"/>
<dbReference type="InParanoid" id="D8SXQ1"/>
<dbReference type="InterPro" id="IPR003929">
    <property type="entry name" value="K_chnl_BK_asu"/>
</dbReference>
<feature type="domain" description="Calcium-activated potassium channel BK alpha subunit" evidence="14">
    <location>
        <begin position="522"/>
        <end position="610"/>
    </location>
</feature>
<evidence type="ECO:0000256" key="1">
    <source>
        <dbReference type="ARBA" id="ARBA00004141"/>
    </source>
</evidence>
<evidence type="ECO:0000256" key="5">
    <source>
        <dbReference type="ARBA" id="ARBA00022826"/>
    </source>
</evidence>
<proteinExistence type="predicted"/>
<dbReference type="GO" id="GO:0016020">
    <property type="term" value="C:membrane"/>
    <property type="evidence" value="ECO:0000318"/>
    <property type="project" value="GO_Central"/>
</dbReference>
<dbReference type="PRINTS" id="PR01449">
    <property type="entry name" value="BKCHANNELA"/>
</dbReference>
<dbReference type="eggNOG" id="KOG1420">
    <property type="taxonomic scope" value="Eukaryota"/>
</dbReference>
<keyword evidence="6" id="KW-0630">Potassium</keyword>
<gene>
    <name evidence="17" type="primary">SmKC1_2</name>
    <name evidence="17" type="ORF">SELMODRAFT_447207</name>
</gene>
<dbReference type="InterPro" id="IPR013099">
    <property type="entry name" value="K_chnl_dom"/>
</dbReference>
<reference evidence="17 18" key="1">
    <citation type="journal article" date="2011" name="Science">
        <title>The Selaginella genome identifies genetic changes associated with the evolution of vascular plants.</title>
        <authorList>
            <person name="Banks J.A."/>
            <person name="Nishiyama T."/>
            <person name="Hasebe M."/>
            <person name="Bowman J.L."/>
            <person name="Gribskov M."/>
            <person name="dePamphilis C."/>
            <person name="Albert V.A."/>
            <person name="Aono N."/>
            <person name="Aoyama T."/>
            <person name="Ambrose B.A."/>
            <person name="Ashton N.W."/>
            <person name="Axtell M.J."/>
            <person name="Barker E."/>
            <person name="Barker M.S."/>
            <person name="Bennetzen J.L."/>
            <person name="Bonawitz N.D."/>
            <person name="Chapple C."/>
            <person name="Cheng C."/>
            <person name="Correa L.G."/>
            <person name="Dacre M."/>
            <person name="DeBarry J."/>
            <person name="Dreyer I."/>
            <person name="Elias M."/>
            <person name="Engstrom E.M."/>
            <person name="Estelle M."/>
            <person name="Feng L."/>
            <person name="Finet C."/>
            <person name="Floyd S.K."/>
            <person name="Frommer W.B."/>
            <person name="Fujita T."/>
            <person name="Gramzow L."/>
            <person name="Gutensohn M."/>
            <person name="Harholt J."/>
            <person name="Hattori M."/>
            <person name="Heyl A."/>
            <person name="Hirai T."/>
            <person name="Hiwatashi Y."/>
            <person name="Ishikawa M."/>
            <person name="Iwata M."/>
            <person name="Karol K.G."/>
            <person name="Koehler B."/>
            <person name="Kolukisaoglu U."/>
            <person name="Kubo M."/>
            <person name="Kurata T."/>
            <person name="Lalonde S."/>
            <person name="Li K."/>
            <person name="Li Y."/>
            <person name="Litt A."/>
            <person name="Lyons E."/>
            <person name="Manning G."/>
            <person name="Maruyama T."/>
            <person name="Michael T.P."/>
            <person name="Mikami K."/>
            <person name="Miyazaki S."/>
            <person name="Morinaga S."/>
            <person name="Murata T."/>
            <person name="Mueller-Roeber B."/>
            <person name="Nelson D.R."/>
            <person name="Obara M."/>
            <person name="Oguri Y."/>
            <person name="Olmstead R.G."/>
            <person name="Onodera N."/>
            <person name="Petersen B.L."/>
            <person name="Pils B."/>
            <person name="Prigge M."/>
            <person name="Rensing S.A."/>
            <person name="Riano-Pachon D.M."/>
            <person name="Roberts A.W."/>
            <person name="Sato Y."/>
            <person name="Scheller H.V."/>
            <person name="Schulz B."/>
            <person name="Schulz C."/>
            <person name="Shakirov E.V."/>
            <person name="Shibagaki N."/>
            <person name="Shinohara N."/>
            <person name="Shippen D.E."/>
            <person name="Soerensen I."/>
            <person name="Sotooka R."/>
            <person name="Sugimoto N."/>
            <person name="Sugita M."/>
            <person name="Sumikawa N."/>
            <person name="Tanurdzic M."/>
            <person name="Theissen G."/>
            <person name="Ulvskov P."/>
            <person name="Wakazuki S."/>
            <person name="Weng J.K."/>
            <person name="Willats W.W."/>
            <person name="Wipf D."/>
            <person name="Wolf P.G."/>
            <person name="Yang L."/>
            <person name="Zimmer A.D."/>
            <person name="Zhu Q."/>
            <person name="Mitros T."/>
            <person name="Hellsten U."/>
            <person name="Loque D."/>
            <person name="Otillar R."/>
            <person name="Salamov A."/>
            <person name="Schmutz J."/>
            <person name="Shapiro H."/>
            <person name="Lindquist E."/>
            <person name="Lucas S."/>
            <person name="Rokhsar D."/>
            <person name="Grigoriev I.V."/>
        </authorList>
    </citation>
    <scope>NUCLEOTIDE SEQUENCE [LARGE SCALE GENOMIC DNA]</scope>
</reference>
<dbReference type="InterPro" id="IPR003148">
    <property type="entry name" value="RCK_N"/>
</dbReference>
<dbReference type="Pfam" id="PF07885">
    <property type="entry name" value="Ion_trans_2"/>
    <property type="match status" value="1"/>
</dbReference>
<feature type="transmembrane region" description="Helical" evidence="13">
    <location>
        <begin position="266"/>
        <end position="288"/>
    </location>
</feature>
<name>D8SXQ1_SELML</name>
<evidence type="ECO:0000256" key="12">
    <source>
        <dbReference type="SAM" id="MobiDB-lite"/>
    </source>
</evidence>
<protein>
    <submittedName>
        <fullName evidence="17">Uncharacterized protein SmKC1_2</fullName>
    </submittedName>
</protein>
<dbReference type="Proteomes" id="UP000001514">
    <property type="component" value="Unassembled WGS sequence"/>
</dbReference>
<evidence type="ECO:0000256" key="8">
    <source>
        <dbReference type="ARBA" id="ARBA00023065"/>
    </source>
</evidence>
<feature type="transmembrane region" description="Helical" evidence="13">
    <location>
        <begin position="239"/>
        <end position="259"/>
    </location>
</feature>
<feature type="region of interest" description="Disordered" evidence="12">
    <location>
        <begin position="59"/>
        <end position="80"/>
    </location>
</feature>
<evidence type="ECO:0000256" key="4">
    <source>
        <dbReference type="ARBA" id="ARBA00022692"/>
    </source>
</evidence>
<evidence type="ECO:0000256" key="10">
    <source>
        <dbReference type="ARBA" id="ARBA00023303"/>
    </source>
</evidence>
<organism evidence="18">
    <name type="scientific">Selaginella moellendorffii</name>
    <name type="common">Spikemoss</name>
    <dbReference type="NCBI Taxonomy" id="88036"/>
    <lineage>
        <taxon>Eukaryota</taxon>
        <taxon>Viridiplantae</taxon>
        <taxon>Streptophyta</taxon>
        <taxon>Embryophyta</taxon>
        <taxon>Tracheophyta</taxon>
        <taxon>Lycopodiopsida</taxon>
        <taxon>Selaginellales</taxon>
        <taxon>Selaginellaceae</taxon>
        <taxon>Selaginella</taxon>
    </lineage>
</organism>
<evidence type="ECO:0000256" key="13">
    <source>
        <dbReference type="SAM" id="Phobius"/>
    </source>
</evidence>
<feature type="domain" description="Potassium channel" evidence="15">
    <location>
        <begin position="287"/>
        <end position="361"/>
    </location>
</feature>
<evidence type="ECO:0000259" key="15">
    <source>
        <dbReference type="Pfam" id="PF07885"/>
    </source>
</evidence>
<keyword evidence="9 13" id="KW-0472">Membrane</keyword>
<accession>D8SXQ1</accession>
<evidence type="ECO:0000256" key="2">
    <source>
        <dbReference type="ARBA" id="ARBA00022448"/>
    </source>
</evidence>
<keyword evidence="7 13" id="KW-1133">Transmembrane helix</keyword>
<keyword evidence="8" id="KW-0406">Ion transport</keyword>
<feature type="transmembrane region" description="Helical" evidence="13">
    <location>
        <begin position="205"/>
        <end position="227"/>
    </location>
</feature>
<dbReference type="EMBL" id="GL377651">
    <property type="protein sequence ID" value="EFJ10929.1"/>
    <property type="molecule type" value="Genomic_DNA"/>
</dbReference>
<feature type="compositionally biased region" description="Basic and acidic residues" evidence="12">
    <location>
        <begin position="8"/>
        <end position="23"/>
    </location>
</feature>
<keyword evidence="4 13" id="KW-0812">Transmembrane</keyword>
<evidence type="ECO:0000256" key="3">
    <source>
        <dbReference type="ARBA" id="ARBA00022538"/>
    </source>
</evidence>
<dbReference type="OrthoDB" id="415460at2759"/>
<feature type="transmembrane region" description="Helical" evidence="13">
    <location>
        <begin position="338"/>
        <end position="355"/>
    </location>
</feature>
<evidence type="ECO:0000313" key="18">
    <source>
        <dbReference type="Proteomes" id="UP000001514"/>
    </source>
</evidence>
<evidence type="ECO:0000259" key="16">
    <source>
        <dbReference type="Pfam" id="PF22614"/>
    </source>
</evidence>
<dbReference type="Gramene" id="EFJ10929">
    <property type="protein sequence ID" value="EFJ10929"/>
    <property type="gene ID" value="SELMODRAFT_447207"/>
</dbReference>
<evidence type="ECO:0000259" key="14">
    <source>
        <dbReference type="Pfam" id="PF03493"/>
    </source>
</evidence>
<comment type="catalytic activity">
    <reaction evidence="11">
        <text>K(+)(in) = K(+)(out)</text>
        <dbReference type="Rhea" id="RHEA:29463"/>
        <dbReference type="ChEBI" id="CHEBI:29103"/>
    </reaction>
</comment>
<dbReference type="GeneID" id="9657752"/>
<evidence type="ECO:0000256" key="11">
    <source>
        <dbReference type="ARBA" id="ARBA00034430"/>
    </source>
</evidence>
<evidence type="ECO:0000256" key="9">
    <source>
        <dbReference type="ARBA" id="ARBA00023136"/>
    </source>
</evidence>
<dbReference type="PRINTS" id="PR00169">
    <property type="entry name" value="KCHANNEL"/>
</dbReference>
<dbReference type="OMA" id="NWNTGDN"/>
<feature type="domain" description="RCK N-terminal" evidence="16">
    <location>
        <begin position="380"/>
        <end position="500"/>
    </location>
</feature>
<comment type="subcellular location">
    <subcellularLocation>
        <location evidence="1">Membrane</location>
        <topology evidence="1">Multi-pass membrane protein</topology>
    </subcellularLocation>
</comment>
<dbReference type="Pfam" id="PF03493">
    <property type="entry name" value="BK_channel_a"/>
    <property type="match status" value="1"/>
</dbReference>
<keyword evidence="2" id="KW-0813">Transport</keyword>
<evidence type="ECO:0000256" key="6">
    <source>
        <dbReference type="ARBA" id="ARBA00022958"/>
    </source>
</evidence>
<dbReference type="Gene3D" id="1.10.287.70">
    <property type="match status" value="1"/>
</dbReference>
<evidence type="ECO:0000313" key="17">
    <source>
        <dbReference type="EMBL" id="EFJ10929.1"/>
    </source>
</evidence>
<dbReference type="InterPro" id="IPR047871">
    <property type="entry name" value="K_chnl_Slo-like"/>
</dbReference>
<dbReference type="GO" id="GO:0071805">
    <property type="term" value="P:potassium ion transmembrane transport"/>
    <property type="evidence" value="ECO:0000318"/>
    <property type="project" value="GO_Central"/>
</dbReference>
<dbReference type="HOGENOM" id="CLU_004171_0_0_1"/>
<feature type="transmembrane region" description="Helical" evidence="13">
    <location>
        <begin position="147"/>
        <end position="165"/>
    </location>
</feature>
<dbReference type="Pfam" id="PF22614">
    <property type="entry name" value="Slo-like_RCK"/>
    <property type="match status" value="2"/>
</dbReference>
<dbReference type="AlphaFoldDB" id="D8SXQ1"/>
<dbReference type="PANTHER" id="PTHR10027:SF10">
    <property type="entry name" value="SLOWPOKE 2, ISOFORM D"/>
    <property type="match status" value="1"/>
</dbReference>
<dbReference type="SUPFAM" id="SSF81324">
    <property type="entry name" value="Voltage-gated potassium channels"/>
    <property type="match status" value="1"/>
</dbReference>
<keyword evidence="5" id="KW-0631">Potassium channel</keyword>
<evidence type="ECO:0000256" key="7">
    <source>
        <dbReference type="ARBA" id="ARBA00022989"/>
    </source>
</evidence>
<sequence length="1063" mass="119102">MATVRRNSRSDIEHETSRRGDHTEVTVPALERNAPYSGKKAVTRSRTLSIAPTGQCTPILDDDELGSNLEPGSRPRESEEQLDYSLGKFRGSAKYFFVRSLLWFKDRGEGKTVDATEDVLARYHNLYLYGAVPLTIKVRTAIRSGSLGHILLCLEFLAAMLSIVAYLRSTYAQTTQLWALTVRKIVALFFVADYLLKVYIAPVRFYYITSVTGVVDLLSTLPILSLWSKFRNEGAIPQMLLVLRALRILPAFAAFGIVGGTVGQQIFLLTIYTLGAVFIAAGILQWVEYKATSAATKAEEGCDPEGCFTFYDAFYFIVVTITTVGYGDFTPKSDLGRLVTLAVMLIAALILPAQFSKILQLASRRPYGGRIAVQKAIGCNFIVISGKISFQTVRHFLSGFYHPSHDKNMAAFPVRVVVMAPFKPSYDMKTLLNRYEGRVEFIEGTPMKESDLDRVCASFATAVFLLADEHAKDFDAEDSAQITRTLSVHRYCGPNVRVIVELLKPENSNNAIWDETESGIEIISPEAVRFQLLARSCHVPGFSTLVINLFRSGSLLRHANPCHWMSEYNDGLRQEIFPVILPSYFHEESLKYEEVVEIVYMSYNVILIGLDVVLLNKTRAVKLYPRGRLVTPSDIGLVIAKDLETAEAVSKHSKSKRSIKRAATGVKVALKSIKKSQQHDMETGIGENTDSSSINRQQTDLQAQFRHFYKPSIDEQQQNQSSEVDFVSSLEEAIDAAMQWPPLRKRYKPVSPVLERRADAIQANLEQRTMRVVLLPRPHILVCIEGKWPLNLFYFVSNLRTTAPVVPVVILHPNTPSAPDWGCVGLFDDVFFVKGSALFELDLVRAGVLQAQKVVILTQRFEDDDSKPREDTVSSPVNTLDVKNIVIAANVERLVSPARDRVLVELQQENQLQFLRPHYKIDAMQFHHKDFQRNSDAKLQFCPPFTAGKGLCPAAFTFLTYATYFNRNTLSIIEQLSCGRRVGDDEDGEVNSIRKLELIPVPDCYIGLSFGEMFAGLLRNDKASLALGLYRPPGTHCSLVSYVSTNPTSSIQLVYRDLIYVLH</sequence>
<feature type="domain" description="RCK N-terminal" evidence="16">
    <location>
        <begin position="777"/>
        <end position="894"/>
    </location>
</feature>
<keyword evidence="18" id="KW-1185">Reference proteome</keyword>